<name>C5DC47_LACTC</name>
<dbReference type="AlphaFoldDB" id="C5DC47"/>
<dbReference type="PANTHER" id="PTHR17630">
    <property type="entry name" value="DIENELACTONE HYDROLASE"/>
    <property type="match status" value="1"/>
</dbReference>
<proteinExistence type="predicted"/>
<dbReference type="InParanoid" id="C5DC47"/>
<dbReference type="HOGENOM" id="CLU_054590_2_1_1"/>
<dbReference type="OMA" id="PKQKWAK"/>
<dbReference type="EMBL" id="CU928165">
    <property type="protein sequence ID" value="CAR21354.1"/>
    <property type="molecule type" value="Genomic_DNA"/>
</dbReference>
<sequence length="253" mass="28232">MPLFQIIKKDKMSGKCCFTGNLHTGEPLGKFEEVFGLKTYVTGSPSNEKVLVILTDVFGNELNNTKLIADQLAGEDFKVYVPDILFGDNVKSLDGSVDFHEWAHNHRPEITRPIVDQFMKSLQATFSPKFVGVVGHCFGAKYALHQIDVKQSTANAIAVAHPSFCEQEEFRAIGKHPILISAAQTDSIFTVESRHETEKTLNDIGAVYQIDLFSQVTHGFAVRGDVSDPCVLYAKEKVTLDQIHWFKHFSKDA</sequence>
<dbReference type="OrthoDB" id="17560at2759"/>
<dbReference type="Proteomes" id="UP000002036">
    <property type="component" value="Chromosome A"/>
</dbReference>
<evidence type="ECO:0000313" key="3">
    <source>
        <dbReference type="Proteomes" id="UP000002036"/>
    </source>
</evidence>
<protein>
    <submittedName>
        <fullName evidence="2">KLTH0A07744p</fullName>
    </submittedName>
</protein>
<dbReference type="Gene3D" id="3.40.50.1820">
    <property type="entry name" value="alpha/beta hydrolase"/>
    <property type="match status" value="1"/>
</dbReference>
<organism evidence="2 3">
    <name type="scientific">Lachancea thermotolerans (strain ATCC 56472 / CBS 6340 / NRRL Y-8284)</name>
    <name type="common">Yeast</name>
    <name type="synonym">Kluyveromyces thermotolerans</name>
    <dbReference type="NCBI Taxonomy" id="559295"/>
    <lineage>
        <taxon>Eukaryota</taxon>
        <taxon>Fungi</taxon>
        <taxon>Dikarya</taxon>
        <taxon>Ascomycota</taxon>
        <taxon>Saccharomycotina</taxon>
        <taxon>Saccharomycetes</taxon>
        <taxon>Saccharomycetales</taxon>
        <taxon>Saccharomycetaceae</taxon>
        <taxon>Lachancea</taxon>
    </lineage>
</organism>
<keyword evidence="3" id="KW-1185">Reference proteome</keyword>
<dbReference type="Pfam" id="PF01738">
    <property type="entry name" value="DLH"/>
    <property type="match status" value="1"/>
</dbReference>
<dbReference type="eggNOG" id="KOG3043">
    <property type="taxonomic scope" value="Eukaryota"/>
</dbReference>
<dbReference type="PANTHER" id="PTHR17630:SF44">
    <property type="entry name" value="PROTEIN AIM2"/>
    <property type="match status" value="1"/>
</dbReference>
<dbReference type="GO" id="GO:0016787">
    <property type="term" value="F:hydrolase activity"/>
    <property type="evidence" value="ECO:0007669"/>
    <property type="project" value="InterPro"/>
</dbReference>
<dbReference type="RefSeq" id="XP_002551796.1">
    <property type="nucleotide sequence ID" value="XM_002551750.1"/>
</dbReference>
<reference evidence="2 3" key="1">
    <citation type="journal article" date="2009" name="Genome Res.">
        <title>Comparative genomics of protoploid Saccharomycetaceae.</title>
        <authorList>
            <consortium name="The Genolevures Consortium"/>
            <person name="Souciet J.-L."/>
            <person name="Dujon B."/>
            <person name="Gaillardin C."/>
            <person name="Johnston M."/>
            <person name="Baret P.V."/>
            <person name="Cliften P."/>
            <person name="Sherman D.J."/>
            <person name="Weissenbach J."/>
            <person name="Westhof E."/>
            <person name="Wincker P."/>
            <person name="Jubin C."/>
            <person name="Poulain J."/>
            <person name="Barbe V."/>
            <person name="Segurens B."/>
            <person name="Artiguenave F."/>
            <person name="Anthouard V."/>
            <person name="Vacherie B."/>
            <person name="Val M.-E."/>
            <person name="Fulton R.S."/>
            <person name="Minx P."/>
            <person name="Wilson R."/>
            <person name="Durrens P."/>
            <person name="Jean G."/>
            <person name="Marck C."/>
            <person name="Martin T."/>
            <person name="Nikolski M."/>
            <person name="Rolland T."/>
            <person name="Seret M.-L."/>
            <person name="Casaregola S."/>
            <person name="Despons L."/>
            <person name="Fairhead C."/>
            <person name="Fischer G."/>
            <person name="Lafontaine I."/>
            <person name="Leh V."/>
            <person name="Lemaire M."/>
            <person name="de Montigny J."/>
            <person name="Neuveglise C."/>
            <person name="Thierry A."/>
            <person name="Blanc-Lenfle I."/>
            <person name="Bleykasten C."/>
            <person name="Diffels J."/>
            <person name="Fritsch E."/>
            <person name="Frangeul L."/>
            <person name="Goeffon A."/>
            <person name="Jauniaux N."/>
            <person name="Kachouri-Lafond R."/>
            <person name="Payen C."/>
            <person name="Potier S."/>
            <person name="Pribylova L."/>
            <person name="Ozanne C."/>
            <person name="Richard G.-F."/>
            <person name="Sacerdot C."/>
            <person name="Straub M.-L."/>
            <person name="Talla E."/>
        </authorList>
    </citation>
    <scope>NUCLEOTIDE SEQUENCE [LARGE SCALE GENOMIC DNA]</scope>
    <source>
        <strain evidence="3">ATCC 56472 / CBS 6340 / NRRL Y-8284</strain>
    </source>
</reference>
<dbReference type="KEGG" id="lth:KLTH0A07744g"/>
<dbReference type="InterPro" id="IPR002925">
    <property type="entry name" value="Dienelactn_hydro"/>
</dbReference>
<gene>
    <name evidence="2" type="ordered locus">KLTH0A07744g</name>
</gene>
<dbReference type="SUPFAM" id="SSF53474">
    <property type="entry name" value="alpha/beta-Hydrolases"/>
    <property type="match status" value="1"/>
</dbReference>
<dbReference type="STRING" id="559295.C5DC47"/>
<accession>C5DC47</accession>
<dbReference type="GeneID" id="8290603"/>
<dbReference type="FunCoup" id="C5DC47">
    <property type="interactions" value="264"/>
</dbReference>
<evidence type="ECO:0000259" key="1">
    <source>
        <dbReference type="Pfam" id="PF01738"/>
    </source>
</evidence>
<dbReference type="InterPro" id="IPR029058">
    <property type="entry name" value="AB_hydrolase_fold"/>
</dbReference>
<evidence type="ECO:0000313" key="2">
    <source>
        <dbReference type="EMBL" id="CAR21354.1"/>
    </source>
</evidence>
<feature type="domain" description="Dienelactone hydrolase" evidence="1">
    <location>
        <begin position="38"/>
        <end position="249"/>
    </location>
</feature>